<dbReference type="AlphaFoldDB" id="A0A0M3JF23"/>
<proteinExistence type="predicted"/>
<protein>
    <submittedName>
        <fullName evidence="2">Ovule protein</fullName>
    </submittedName>
</protein>
<reference evidence="2" key="1">
    <citation type="submission" date="2017-02" db="UniProtKB">
        <authorList>
            <consortium name="WormBaseParasite"/>
        </authorList>
    </citation>
    <scope>IDENTIFICATION</scope>
</reference>
<accession>A0A0M3JF23</accession>
<organism evidence="2">
    <name type="scientific">Anisakis simplex</name>
    <name type="common">Herring worm</name>
    <dbReference type="NCBI Taxonomy" id="6269"/>
    <lineage>
        <taxon>Eukaryota</taxon>
        <taxon>Metazoa</taxon>
        <taxon>Ecdysozoa</taxon>
        <taxon>Nematoda</taxon>
        <taxon>Chromadorea</taxon>
        <taxon>Rhabditida</taxon>
        <taxon>Spirurina</taxon>
        <taxon>Ascaridomorpha</taxon>
        <taxon>Ascaridoidea</taxon>
        <taxon>Anisakidae</taxon>
        <taxon>Anisakis</taxon>
        <taxon>Anisakis simplex complex</taxon>
    </lineage>
</organism>
<name>A0A0M3JF23_ANISI</name>
<sequence length="66" mass="7248">LTQSGKSSSSSANPGVTRIEREPQLNHGLDLKPGSSRKLVFPPTHQLNTNYHQPKIMAQKIAEPDN</sequence>
<evidence type="ECO:0000313" key="2">
    <source>
        <dbReference type="WBParaSite" id="ASIM_0000622201-mRNA-1"/>
    </source>
</evidence>
<dbReference type="WBParaSite" id="ASIM_0000622201-mRNA-1">
    <property type="protein sequence ID" value="ASIM_0000622201-mRNA-1"/>
    <property type="gene ID" value="ASIM_0000622201"/>
</dbReference>
<feature type="region of interest" description="Disordered" evidence="1">
    <location>
        <begin position="1"/>
        <end position="66"/>
    </location>
</feature>
<evidence type="ECO:0000256" key="1">
    <source>
        <dbReference type="SAM" id="MobiDB-lite"/>
    </source>
</evidence>